<dbReference type="NCBIfam" id="NF002075">
    <property type="entry name" value="PRK00913.2-2"/>
    <property type="match status" value="1"/>
</dbReference>
<dbReference type="RefSeq" id="WP_092645151.1">
    <property type="nucleotide sequence ID" value="NZ_FNPX01000006.1"/>
</dbReference>
<dbReference type="AlphaFoldDB" id="A0A1H3QJQ5"/>
<dbReference type="NCBIfam" id="NF002077">
    <property type="entry name" value="PRK00913.2-4"/>
    <property type="match status" value="1"/>
</dbReference>
<dbReference type="SUPFAM" id="SSF53187">
    <property type="entry name" value="Zn-dependent exopeptidases"/>
    <property type="match status" value="1"/>
</dbReference>
<dbReference type="OrthoDB" id="9809354at2"/>
<dbReference type="Gene3D" id="3.40.630.10">
    <property type="entry name" value="Zn peptidases"/>
    <property type="match status" value="1"/>
</dbReference>
<feature type="active site" evidence="8">
    <location>
        <position position="265"/>
    </location>
</feature>
<feature type="binding site" evidence="8">
    <location>
        <position position="335"/>
    </location>
    <ligand>
        <name>Mn(2+)</name>
        <dbReference type="ChEBI" id="CHEBI:29035"/>
        <label>1</label>
    </ligand>
</feature>
<dbReference type="InterPro" id="IPR023042">
    <property type="entry name" value="Peptidase_M17_leu_NH2_pept"/>
</dbReference>
<dbReference type="Proteomes" id="UP000198914">
    <property type="component" value="Unassembled WGS sequence"/>
</dbReference>
<organism evidence="10 11">
    <name type="scientific">Jannaschia faecimaris</name>
    <dbReference type="NCBI Taxonomy" id="1244108"/>
    <lineage>
        <taxon>Bacteria</taxon>
        <taxon>Pseudomonadati</taxon>
        <taxon>Pseudomonadota</taxon>
        <taxon>Alphaproteobacteria</taxon>
        <taxon>Rhodobacterales</taxon>
        <taxon>Roseobacteraceae</taxon>
        <taxon>Jannaschia</taxon>
    </lineage>
</organism>
<dbReference type="NCBIfam" id="NF002074">
    <property type="entry name" value="PRK00913.1-4"/>
    <property type="match status" value="1"/>
</dbReference>
<evidence type="ECO:0000256" key="6">
    <source>
        <dbReference type="ARBA" id="ARBA00022801"/>
    </source>
</evidence>
<dbReference type="PROSITE" id="PS00631">
    <property type="entry name" value="CYTOSOL_AP"/>
    <property type="match status" value="1"/>
</dbReference>
<evidence type="ECO:0000256" key="5">
    <source>
        <dbReference type="ARBA" id="ARBA00022670"/>
    </source>
</evidence>
<dbReference type="Gene3D" id="3.40.220.10">
    <property type="entry name" value="Leucine Aminopeptidase, subunit E, domain 1"/>
    <property type="match status" value="1"/>
</dbReference>
<evidence type="ECO:0000256" key="4">
    <source>
        <dbReference type="ARBA" id="ARBA00022438"/>
    </source>
</evidence>
<accession>A0A1H3QJQ5</accession>
<comment type="similarity">
    <text evidence="3 8">Belongs to the peptidase M17 family.</text>
</comment>
<dbReference type="PRINTS" id="PR00481">
    <property type="entry name" value="LAMNOPPTDASE"/>
</dbReference>
<feature type="binding site" evidence="8">
    <location>
        <position position="337"/>
    </location>
    <ligand>
        <name>Mn(2+)</name>
        <dbReference type="ChEBI" id="CHEBI:29035"/>
        <label>2</label>
    </ligand>
</feature>
<keyword evidence="8" id="KW-0963">Cytoplasm</keyword>
<feature type="binding site" evidence="8">
    <location>
        <position position="258"/>
    </location>
    <ligand>
        <name>Mn(2+)</name>
        <dbReference type="ChEBI" id="CHEBI:29035"/>
        <label>1</label>
    </ligand>
</feature>
<dbReference type="GO" id="GO:0006508">
    <property type="term" value="P:proteolysis"/>
    <property type="evidence" value="ECO:0007669"/>
    <property type="project" value="UniProtKB-KW"/>
</dbReference>
<comment type="catalytic activity">
    <reaction evidence="2 8">
        <text>Release of an N-terminal amino acid, preferentially leucine, but not glutamic or aspartic acids.</text>
        <dbReference type="EC" id="3.4.11.10"/>
    </reaction>
</comment>
<evidence type="ECO:0000256" key="7">
    <source>
        <dbReference type="ARBA" id="ARBA00023211"/>
    </source>
</evidence>
<evidence type="ECO:0000256" key="8">
    <source>
        <dbReference type="HAMAP-Rule" id="MF_00181"/>
    </source>
</evidence>
<dbReference type="PANTHER" id="PTHR11963">
    <property type="entry name" value="LEUCINE AMINOPEPTIDASE-RELATED"/>
    <property type="match status" value="1"/>
</dbReference>
<dbReference type="InterPro" id="IPR011356">
    <property type="entry name" value="Leucine_aapep/pepB"/>
</dbReference>
<sequence length="496" mass="52220">MTAPATVSFVATDLDDLADFEGVIACFVAADGTMGAEARRLSRLSKGAVKRAVESPAFDKLDTGDVLELGFPSGLAATTLAVVKLDRRPHMMKAMGAGAGLAKLRGSRALLIMGGTMRRLSDVVLGATLRGYEFADHKTAEAKPAADVTVMIAKPDEAEAAFDDARALAEGVFLTRDLVNEPSNVLTTTEFANRLESLTDLGIKVEVLEEAELEKLGMRTLLAVGQGSESPSKVVIMQWDGGGEEAPFALVGKGVVFDTGGISLKPAAGMEDMTMDMGGAGTVAGVMHTIARRKARANVVALIGLVENMPDGKATRPGDVVRSMKGDTVEIINTDAEGRLVLCDVMWYAQDRFKPTAMVDLATLTGAIIIGLGHENAGVFSNDDAICDAFLKAAKNTGEGAWRMPLGEPYDKLLKSRVADMKNIGGRPAGSVTAAQFLQRFVKDDTPWIHLDIAGVASISGGTTLAPGGATGWGVRALDRLIRDRFEVDPDATPDA</sequence>
<feature type="binding site" evidence="8">
    <location>
        <position position="337"/>
    </location>
    <ligand>
        <name>Mn(2+)</name>
        <dbReference type="ChEBI" id="CHEBI:29035"/>
        <label>1</label>
    </ligand>
</feature>
<comment type="cofactor">
    <cofactor evidence="8">
        <name>Mn(2+)</name>
        <dbReference type="ChEBI" id="CHEBI:29035"/>
    </cofactor>
    <text evidence="8">Binds 2 manganese ions per subunit.</text>
</comment>
<dbReference type="GO" id="GO:0030145">
    <property type="term" value="F:manganese ion binding"/>
    <property type="evidence" value="ECO:0007669"/>
    <property type="project" value="UniProtKB-UniRule"/>
</dbReference>
<dbReference type="STRING" id="1244108.SAMN05444004_106143"/>
<evidence type="ECO:0000259" key="9">
    <source>
        <dbReference type="PROSITE" id="PS00631"/>
    </source>
</evidence>
<evidence type="ECO:0000313" key="11">
    <source>
        <dbReference type="Proteomes" id="UP000198914"/>
    </source>
</evidence>
<keyword evidence="11" id="KW-1185">Reference proteome</keyword>
<dbReference type="EMBL" id="FNPX01000006">
    <property type="protein sequence ID" value="SDZ12929.1"/>
    <property type="molecule type" value="Genomic_DNA"/>
</dbReference>
<keyword evidence="5 8" id="KW-0645">Protease</keyword>
<protein>
    <recommendedName>
        <fullName evidence="8">Probable cytosol aminopeptidase</fullName>
        <ecNumber evidence="8">3.4.11.1</ecNumber>
    </recommendedName>
    <alternativeName>
        <fullName evidence="8">Leucine aminopeptidase</fullName>
        <shortName evidence="8">LAP</shortName>
        <ecNumber evidence="8">3.4.11.10</ecNumber>
    </alternativeName>
    <alternativeName>
        <fullName evidence="8">Leucyl aminopeptidase</fullName>
    </alternativeName>
</protein>
<dbReference type="PANTHER" id="PTHR11963:SF23">
    <property type="entry name" value="CYTOSOL AMINOPEPTIDASE"/>
    <property type="match status" value="1"/>
</dbReference>
<dbReference type="SUPFAM" id="SSF52949">
    <property type="entry name" value="Macro domain-like"/>
    <property type="match status" value="1"/>
</dbReference>
<feature type="active site" evidence="8">
    <location>
        <position position="339"/>
    </location>
</feature>
<comment type="function">
    <text evidence="8">Presumably involved in the processing and regular turnover of intracellular proteins. Catalyzes the removal of unsubstituted N-terminal amino acids from various peptides.</text>
</comment>
<feature type="domain" description="Cytosol aminopeptidase" evidence="9">
    <location>
        <begin position="333"/>
        <end position="340"/>
    </location>
</feature>
<dbReference type="CDD" id="cd00433">
    <property type="entry name" value="Peptidase_M17"/>
    <property type="match status" value="1"/>
</dbReference>
<dbReference type="GO" id="GO:0005737">
    <property type="term" value="C:cytoplasm"/>
    <property type="evidence" value="ECO:0007669"/>
    <property type="project" value="UniProtKB-SubCell"/>
</dbReference>
<dbReference type="GO" id="GO:0070006">
    <property type="term" value="F:metalloaminopeptidase activity"/>
    <property type="evidence" value="ECO:0007669"/>
    <property type="project" value="InterPro"/>
</dbReference>
<dbReference type="EC" id="3.4.11.1" evidence="8"/>
<evidence type="ECO:0000256" key="1">
    <source>
        <dbReference type="ARBA" id="ARBA00000135"/>
    </source>
</evidence>
<comment type="catalytic activity">
    <reaction evidence="1 8">
        <text>Release of an N-terminal amino acid, Xaa-|-Yaa-, in which Xaa is preferably Leu, but may be other amino acids including Pro although not Arg or Lys, and Yaa may be Pro. Amino acid amides and methyl esters are also readily hydrolyzed, but rates on arylamides are exceedingly low.</text>
        <dbReference type="EC" id="3.4.11.1"/>
    </reaction>
</comment>
<keyword evidence="4 8" id="KW-0031">Aminopeptidase</keyword>
<feature type="binding site" evidence="8">
    <location>
        <position position="253"/>
    </location>
    <ligand>
        <name>Mn(2+)</name>
        <dbReference type="ChEBI" id="CHEBI:29035"/>
        <label>2</label>
    </ligand>
</feature>
<reference evidence="11" key="1">
    <citation type="submission" date="2016-10" db="EMBL/GenBank/DDBJ databases">
        <authorList>
            <person name="Varghese N."/>
            <person name="Submissions S."/>
        </authorList>
    </citation>
    <scope>NUCLEOTIDE SEQUENCE [LARGE SCALE GENOMIC DNA]</scope>
    <source>
        <strain evidence="11">DSM 100420</strain>
    </source>
</reference>
<keyword evidence="6 8" id="KW-0378">Hydrolase</keyword>
<dbReference type="EC" id="3.4.11.10" evidence="8"/>
<evidence type="ECO:0000256" key="2">
    <source>
        <dbReference type="ARBA" id="ARBA00000967"/>
    </source>
</evidence>
<proteinExistence type="inferred from homology"/>
<keyword evidence="8" id="KW-0479">Metal-binding</keyword>
<dbReference type="InterPro" id="IPR043472">
    <property type="entry name" value="Macro_dom-like"/>
</dbReference>
<dbReference type="HAMAP" id="MF_00181">
    <property type="entry name" value="Cytosol_peptidase_M17"/>
    <property type="match status" value="1"/>
</dbReference>
<name>A0A1H3QJQ5_9RHOB</name>
<feature type="binding site" evidence="8">
    <location>
        <position position="258"/>
    </location>
    <ligand>
        <name>Mn(2+)</name>
        <dbReference type="ChEBI" id="CHEBI:29035"/>
        <label>2</label>
    </ligand>
</feature>
<gene>
    <name evidence="8" type="primary">pepA</name>
    <name evidence="10" type="ORF">SAMN05444004_106143</name>
</gene>
<keyword evidence="7 8" id="KW-0464">Manganese</keyword>
<dbReference type="Pfam" id="PF00883">
    <property type="entry name" value="Peptidase_M17"/>
    <property type="match status" value="1"/>
</dbReference>
<evidence type="ECO:0000256" key="3">
    <source>
        <dbReference type="ARBA" id="ARBA00009528"/>
    </source>
</evidence>
<feature type="binding site" evidence="8">
    <location>
        <position position="276"/>
    </location>
    <ligand>
        <name>Mn(2+)</name>
        <dbReference type="ChEBI" id="CHEBI:29035"/>
        <label>2</label>
    </ligand>
</feature>
<dbReference type="InterPro" id="IPR000819">
    <property type="entry name" value="Peptidase_M17_C"/>
</dbReference>
<comment type="subcellular location">
    <subcellularLocation>
        <location evidence="8">Cytoplasm</location>
    </subcellularLocation>
</comment>
<evidence type="ECO:0000313" key="10">
    <source>
        <dbReference type="EMBL" id="SDZ12929.1"/>
    </source>
</evidence>